<dbReference type="InterPro" id="IPR005135">
    <property type="entry name" value="Endo/exonuclease/phosphatase"/>
</dbReference>
<feature type="compositionally biased region" description="Basic and acidic residues" evidence="13">
    <location>
        <begin position="482"/>
        <end position="506"/>
    </location>
</feature>
<evidence type="ECO:0000259" key="15">
    <source>
        <dbReference type="Pfam" id="PF03372"/>
    </source>
</evidence>
<dbReference type="EMBL" id="JABWUV010000038">
    <property type="protein sequence ID" value="KAF6270779.1"/>
    <property type="molecule type" value="Genomic_DNA"/>
</dbReference>
<dbReference type="Gene3D" id="3.60.10.10">
    <property type="entry name" value="Endonuclease/exonuclease/phosphatase"/>
    <property type="match status" value="1"/>
</dbReference>
<keyword evidence="17" id="KW-1185">Reference proteome</keyword>
<proteinExistence type="inferred from homology"/>
<dbReference type="OrthoDB" id="40902at2759"/>
<comment type="pathway">
    <text evidence="2">Sphingolipid metabolism.</text>
</comment>
<dbReference type="GO" id="GO:0006684">
    <property type="term" value="P:sphingomyelin metabolic process"/>
    <property type="evidence" value="ECO:0007669"/>
    <property type="project" value="TreeGrafter"/>
</dbReference>
<evidence type="ECO:0000313" key="17">
    <source>
        <dbReference type="Proteomes" id="UP000527355"/>
    </source>
</evidence>
<dbReference type="InterPro" id="IPR017766">
    <property type="entry name" value="Sphingomyelinase/PLipase_C"/>
</dbReference>
<dbReference type="GO" id="GO:0016020">
    <property type="term" value="C:membrane"/>
    <property type="evidence" value="ECO:0007669"/>
    <property type="project" value="GOC"/>
</dbReference>
<evidence type="ECO:0000256" key="13">
    <source>
        <dbReference type="SAM" id="MobiDB-lite"/>
    </source>
</evidence>
<reference evidence="16 17" key="1">
    <citation type="journal article" date="2020" name="Nature">
        <title>Six reference-quality genomes reveal evolution of bat adaptations.</title>
        <authorList>
            <person name="Jebb D."/>
            <person name="Huang Z."/>
            <person name="Pippel M."/>
            <person name="Hughes G.M."/>
            <person name="Lavrichenko K."/>
            <person name="Devanna P."/>
            <person name="Winkler S."/>
            <person name="Jermiin L.S."/>
            <person name="Skirmuntt E.C."/>
            <person name="Katzourakis A."/>
            <person name="Burkitt-Gray L."/>
            <person name="Ray D.A."/>
            <person name="Sullivan K.A.M."/>
            <person name="Roscito J.G."/>
            <person name="Kirilenko B.M."/>
            <person name="Davalos L.M."/>
            <person name="Corthals A.P."/>
            <person name="Power M.L."/>
            <person name="Jones G."/>
            <person name="Ransome R.D."/>
            <person name="Dechmann D.K.N."/>
            <person name="Locatelli A.G."/>
            <person name="Puechmaille S.J."/>
            <person name="Fedrigo O."/>
            <person name="Jarvis E.D."/>
            <person name="Hiller M."/>
            <person name="Vernes S.C."/>
            <person name="Myers E.W."/>
            <person name="Teeling E.C."/>
        </authorList>
    </citation>
    <scope>NUCLEOTIDE SEQUENCE [LARGE SCALE GENOMIC DNA]</scope>
    <source>
        <strain evidence="16">MMyoMyo1</strain>
        <tissue evidence="16">Flight muscle</tissue>
    </source>
</reference>
<comment type="catalytic activity">
    <reaction evidence="8">
        <text>a sphingosylphosphocholine + H2O = a sphingoid base + phosphocholine + H(+)</text>
        <dbReference type="Rhea" id="RHEA:45296"/>
        <dbReference type="ChEBI" id="CHEBI:15377"/>
        <dbReference type="ChEBI" id="CHEBI:15378"/>
        <dbReference type="ChEBI" id="CHEBI:84410"/>
        <dbReference type="ChEBI" id="CHEBI:85171"/>
        <dbReference type="ChEBI" id="CHEBI:295975"/>
    </reaction>
    <physiologicalReaction direction="left-to-right" evidence="8">
        <dbReference type="Rhea" id="RHEA:45297"/>
    </physiologicalReaction>
</comment>
<dbReference type="CDD" id="cd09078">
    <property type="entry name" value="nSMase"/>
    <property type="match status" value="1"/>
</dbReference>
<comment type="catalytic activity">
    <reaction evidence="9">
        <text>1-hexadecanoyl-sn-glycero-3-phosphocholine + H2O = 1-hexadecanoyl-sn-glycerol + phosphocholine + H(+)</text>
        <dbReference type="Rhea" id="RHEA:41119"/>
        <dbReference type="ChEBI" id="CHEBI:15377"/>
        <dbReference type="ChEBI" id="CHEBI:15378"/>
        <dbReference type="ChEBI" id="CHEBI:72998"/>
        <dbReference type="ChEBI" id="CHEBI:75542"/>
        <dbReference type="ChEBI" id="CHEBI:295975"/>
    </reaction>
    <physiologicalReaction direction="left-to-right" evidence="9">
        <dbReference type="Rhea" id="RHEA:41120"/>
    </physiologicalReaction>
</comment>
<dbReference type="PANTHER" id="PTHR16320:SF9">
    <property type="entry name" value="SPHINGOMYELIN PHOSPHODIESTERASE 5"/>
    <property type="match status" value="1"/>
</dbReference>
<comment type="catalytic activity">
    <reaction evidence="11">
        <text>1-O-octadecyl-sn-glycero-3-phosphocholine + H2O = 1-O-octadecyl-sn-glycerol + phosphocholine + H(+)</text>
        <dbReference type="Rhea" id="RHEA:39923"/>
        <dbReference type="ChEBI" id="CHEBI:15377"/>
        <dbReference type="ChEBI" id="CHEBI:15378"/>
        <dbReference type="ChEBI" id="CHEBI:74001"/>
        <dbReference type="ChEBI" id="CHEBI:75216"/>
        <dbReference type="ChEBI" id="CHEBI:295975"/>
    </reaction>
    <physiologicalReaction direction="left-to-right" evidence="11">
        <dbReference type="Rhea" id="RHEA:39924"/>
    </physiologicalReaction>
</comment>
<keyword evidence="14" id="KW-0812">Transmembrane</keyword>
<keyword evidence="5" id="KW-0378">Hydrolase</keyword>
<feature type="domain" description="Endonuclease/exonuclease/phosphatase" evidence="15">
    <location>
        <begin position="191"/>
        <end position="438"/>
    </location>
</feature>
<evidence type="ECO:0000256" key="11">
    <source>
        <dbReference type="ARBA" id="ARBA00049346"/>
    </source>
</evidence>
<dbReference type="PANTHER" id="PTHR16320">
    <property type="entry name" value="SPHINGOMYELINASE FAMILY MEMBER"/>
    <property type="match status" value="1"/>
</dbReference>
<comment type="catalytic activity">
    <reaction evidence="12">
        <text>N-(hexadecanoyl)-sphing-4-enine-1-phosphocholine + H2O = N-hexadecanoylsphing-4-enine + phosphocholine + H(+)</text>
        <dbReference type="Rhea" id="RHEA:45644"/>
        <dbReference type="ChEBI" id="CHEBI:15377"/>
        <dbReference type="ChEBI" id="CHEBI:15378"/>
        <dbReference type="ChEBI" id="CHEBI:72959"/>
        <dbReference type="ChEBI" id="CHEBI:78646"/>
        <dbReference type="ChEBI" id="CHEBI:295975"/>
    </reaction>
    <physiologicalReaction direction="left-to-right" evidence="12">
        <dbReference type="Rhea" id="RHEA:45645"/>
    </physiologicalReaction>
</comment>
<sequence>MHSQPDWPPVPGALRPSPFPHPVLHALHGLARALLFPAYWALDQLLGCWAPRVRPTCLDGLRLAVWAGAAVLLLVVLGLPLALPGLLLWLPLQAWRRPFCYQPPPPGWAPPAPWRPPAEPARCFGFLSANLCLLPDGLARFSNLQHTQRRADVAGALLLAGLRSSPSRYGATGCSPPEPGAPCGVLTAALPEGLDFVCLQEVFDLRAARPLVSRLAPNLGPVLHDVGTFGLQPGPHLKVLGSGLLLASRYPLLRAAFRAFPQARREDALASKGLLSAQAQVGILNGRRIVGFLHCTHLHAPSGDGHLRCQQLTQLLNWAEQFEAESRPSDETVAFSVLLGDLNFDNCCRSDAREQEHPLFSRFRDPCRLDTRREQPWALGTMLRTSRLRHSVACSPEMLRRALEQEEGRHRYLAGPPHGGPRAKPWRGRRLDYITYRGVPSGPLSPEAEQVTFSTALAGLTDHLAVGLRLRVSMHVGTGNSREARGKMGAEAKREPGGPQRREQDD</sequence>
<evidence type="ECO:0000313" key="16">
    <source>
        <dbReference type="EMBL" id="KAF6270779.1"/>
    </source>
</evidence>
<evidence type="ECO:0000256" key="1">
    <source>
        <dbReference type="ARBA" id="ARBA00004760"/>
    </source>
</evidence>
<dbReference type="GO" id="GO:0004767">
    <property type="term" value="F:sphingomyelin phosphodiesterase activity"/>
    <property type="evidence" value="ECO:0007669"/>
    <property type="project" value="UniProtKB-EC"/>
</dbReference>
<keyword evidence="14" id="KW-0472">Membrane</keyword>
<dbReference type="Pfam" id="PF03372">
    <property type="entry name" value="Exo_endo_phos"/>
    <property type="match status" value="1"/>
</dbReference>
<dbReference type="SUPFAM" id="SSF56219">
    <property type="entry name" value="DNase I-like"/>
    <property type="match status" value="1"/>
</dbReference>
<evidence type="ECO:0000256" key="14">
    <source>
        <dbReference type="SAM" id="Phobius"/>
    </source>
</evidence>
<dbReference type="InterPro" id="IPR036691">
    <property type="entry name" value="Endo/exonu/phosph_ase_sf"/>
</dbReference>
<feature type="transmembrane region" description="Helical" evidence="14">
    <location>
        <begin position="23"/>
        <end position="42"/>
    </location>
</feature>
<keyword evidence="6" id="KW-0443">Lipid metabolism</keyword>
<dbReference type="Proteomes" id="UP000527355">
    <property type="component" value="Unassembled WGS sequence"/>
</dbReference>
<keyword evidence="14" id="KW-1133">Transmembrane helix</keyword>
<evidence type="ECO:0000256" key="7">
    <source>
        <dbReference type="ARBA" id="ARBA00047268"/>
    </source>
</evidence>
<evidence type="ECO:0000256" key="8">
    <source>
        <dbReference type="ARBA" id="ARBA00047675"/>
    </source>
</evidence>
<evidence type="ECO:0000256" key="3">
    <source>
        <dbReference type="ARBA" id="ARBA00006335"/>
    </source>
</evidence>
<evidence type="ECO:0000256" key="9">
    <source>
        <dbReference type="ARBA" id="ARBA00048209"/>
    </source>
</evidence>
<dbReference type="UniPathway" id="UPA00222"/>
<dbReference type="GO" id="GO:0005737">
    <property type="term" value="C:cytoplasm"/>
    <property type="evidence" value="ECO:0007669"/>
    <property type="project" value="TreeGrafter"/>
</dbReference>
<accession>A0A7J7R3U2</accession>
<evidence type="ECO:0000256" key="12">
    <source>
        <dbReference type="ARBA" id="ARBA00049371"/>
    </source>
</evidence>
<dbReference type="InterPro" id="IPR038772">
    <property type="entry name" value="Sph/SMPD2-like"/>
</dbReference>
<evidence type="ECO:0000256" key="5">
    <source>
        <dbReference type="ARBA" id="ARBA00022801"/>
    </source>
</evidence>
<protein>
    <recommendedName>
        <fullName evidence="4">sphingomyelin phosphodiesterase</fullName>
        <ecNumber evidence="4">3.1.4.12</ecNumber>
    </recommendedName>
</protein>
<comment type="pathway">
    <text evidence="1">Lipid metabolism; sphingolipid metabolism.</text>
</comment>
<dbReference type="EC" id="3.1.4.12" evidence="4"/>
<organism evidence="16 17">
    <name type="scientific">Myotis myotis</name>
    <name type="common">Greater mouse-eared bat</name>
    <name type="synonym">Vespertilio myotis</name>
    <dbReference type="NCBI Taxonomy" id="51298"/>
    <lineage>
        <taxon>Eukaryota</taxon>
        <taxon>Metazoa</taxon>
        <taxon>Chordata</taxon>
        <taxon>Craniata</taxon>
        <taxon>Vertebrata</taxon>
        <taxon>Euteleostomi</taxon>
        <taxon>Mammalia</taxon>
        <taxon>Eutheria</taxon>
        <taxon>Laurasiatheria</taxon>
        <taxon>Chiroptera</taxon>
        <taxon>Yangochiroptera</taxon>
        <taxon>Vespertilionidae</taxon>
        <taxon>Myotis</taxon>
    </lineage>
</organism>
<comment type="catalytic activity">
    <reaction evidence="10">
        <text>an N-(acyl)-sphingosylphosphocholine + H2O = an N-acyl-sphingoid base + phosphocholine + H(+)</text>
        <dbReference type="Rhea" id="RHEA:45300"/>
        <dbReference type="ChEBI" id="CHEBI:15377"/>
        <dbReference type="ChEBI" id="CHEBI:15378"/>
        <dbReference type="ChEBI" id="CHEBI:64583"/>
        <dbReference type="ChEBI" id="CHEBI:83273"/>
        <dbReference type="ChEBI" id="CHEBI:295975"/>
    </reaction>
    <physiologicalReaction direction="left-to-right" evidence="10">
        <dbReference type="Rhea" id="RHEA:45301"/>
    </physiologicalReaction>
</comment>
<evidence type="ECO:0000256" key="2">
    <source>
        <dbReference type="ARBA" id="ARBA00004991"/>
    </source>
</evidence>
<dbReference type="VEuPathDB" id="HostDB:LOC118653133"/>
<keyword evidence="6" id="KW-0746">Sphingolipid metabolism</keyword>
<dbReference type="GO" id="GO:0005576">
    <property type="term" value="C:extracellular region"/>
    <property type="evidence" value="ECO:0007669"/>
    <property type="project" value="InterPro"/>
</dbReference>
<name>A0A7J7R3U2_MYOMY</name>
<feature type="region of interest" description="Disordered" evidence="13">
    <location>
        <begin position="478"/>
        <end position="506"/>
    </location>
</feature>
<gene>
    <name evidence="16" type="ORF">mMyoMyo1_010910</name>
</gene>
<comment type="caution">
    <text evidence="16">The sequence shown here is derived from an EMBL/GenBank/DDBJ whole genome shotgun (WGS) entry which is preliminary data.</text>
</comment>
<feature type="transmembrane region" description="Helical" evidence="14">
    <location>
        <begin position="63"/>
        <end position="90"/>
    </location>
</feature>
<comment type="similarity">
    <text evidence="3">Belongs to the neutral sphingomyelinase family.</text>
</comment>
<evidence type="ECO:0000256" key="6">
    <source>
        <dbReference type="ARBA" id="ARBA00022919"/>
    </source>
</evidence>
<evidence type="ECO:0000256" key="10">
    <source>
        <dbReference type="ARBA" id="ARBA00048325"/>
    </source>
</evidence>
<evidence type="ECO:0000256" key="4">
    <source>
        <dbReference type="ARBA" id="ARBA00012369"/>
    </source>
</evidence>
<comment type="catalytic activity">
    <reaction evidence="7">
        <text>a sphingomyelin + H2O = phosphocholine + an N-acylsphing-4-enine + H(+)</text>
        <dbReference type="Rhea" id="RHEA:19253"/>
        <dbReference type="ChEBI" id="CHEBI:15377"/>
        <dbReference type="ChEBI" id="CHEBI:15378"/>
        <dbReference type="ChEBI" id="CHEBI:17636"/>
        <dbReference type="ChEBI" id="CHEBI:52639"/>
        <dbReference type="ChEBI" id="CHEBI:295975"/>
        <dbReference type="EC" id="3.1.4.12"/>
    </reaction>
    <physiologicalReaction direction="left-to-right" evidence="7">
        <dbReference type="Rhea" id="RHEA:19254"/>
    </physiologicalReaction>
</comment>
<dbReference type="AlphaFoldDB" id="A0A7J7R3U2"/>